<accession>A0A9D4IIV7</accession>
<dbReference type="Proteomes" id="UP000828390">
    <property type="component" value="Unassembled WGS sequence"/>
</dbReference>
<sequence>MMSMTLVGWLMRMILRLFLHSLRFPYSVHQRLGPLLWSLFFLLPQIFWVSAISGAIVASHPFFYQTGSDIVNYWKFSCIQTANCLLHIYFKYGQAFVVSFSFVRVRRLGWSFDDRIQISWKATEGSDTYNVQRNKLCMNTFLKDHVNLSQFHAERNAKERFQQGTRKLHLSKEGNQLHVILL</sequence>
<dbReference type="AlphaFoldDB" id="A0A9D4IIV7"/>
<name>A0A9D4IIV7_DREPO</name>
<organism evidence="1 2">
    <name type="scientific">Dreissena polymorpha</name>
    <name type="common">Zebra mussel</name>
    <name type="synonym">Mytilus polymorpha</name>
    <dbReference type="NCBI Taxonomy" id="45954"/>
    <lineage>
        <taxon>Eukaryota</taxon>
        <taxon>Metazoa</taxon>
        <taxon>Spiralia</taxon>
        <taxon>Lophotrochozoa</taxon>
        <taxon>Mollusca</taxon>
        <taxon>Bivalvia</taxon>
        <taxon>Autobranchia</taxon>
        <taxon>Heteroconchia</taxon>
        <taxon>Euheterodonta</taxon>
        <taxon>Imparidentia</taxon>
        <taxon>Neoheterodontei</taxon>
        <taxon>Myida</taxon>
        <taxon>Dreissenoidea</taxon>
        <taxon>Dreissenidae</taxon>
        <taxon>Dreissena</taxon>
    </lineage>
</organism>
<evidence type="ECO:0000313" key="1">
    <source>
        <dbReference type="EMBL" id="KAH3773388.1"/>
    </source>
</evidence>
<keyword evidence="2" id="KW-1185">Reference proteome</keyword>
<reference evidence="1" key="1">
    <citation type="journal article" date="2019" name="bioRxiv">
        <title>The Genome of the Zebra Mussel, Dreissena polymorpha: A Resource for Invasive Species Research.</title>
        <authorList>
            <person name="McCartney M.A."/>
            <person name="Auch B."/>
            <person name="Kono T."/>
            <person name="Mallez S."/>
            <person name="Zhang Y."/>
            <person name="Obille A."/>
            <person name="Becker A."/>
            <person name="Abrahante J.E."/>
            <person name="Garbe J."/>
            <person name="Badalamenti J.P."/>
            <person name="Herman A."/>
            <person name="Mangelson H."/>
            <person name="Liachko I."/>
            <person name="Sullivan S."/>
            <person name="Sone E.D."/>
            <person name="Koren S."/>
            <person name="Silverstein K.A.T."/>
            <person name="Beckman K.B."/>
            <person name="Gohl D.M."/>
        </authorList>
    </citation>
    <scope>NUCLEOTIDE SEQUENCE</scope>
    <source>
        <strain evidence="1">Duluth1</strain>
        <tissue evidence="1">Whole animal</tissue>
    </source>
</reference>
<evidence type="ECO:0000313" key="2">
    <source>
        <dbReference type="Proteomes" id="UP000828390"/>
    </source>
</evidence>
<comment type="caution">
    <text evidence="1">The sequence shown here is derived from an EMBL/GenBank/DDBJ whole genome shotgun (WGS) entry which is preliminary data.</text>
</comment>
<protein>
    <submittedName>
        <fullName evidence="1">Uncharacterized protein</fullName>
    </submittedName>
</protein>
<gene>
    <name evidence="1" type="ORF">DPMN_174747</name>
</gene>
<proteinExistence type="predicted"/>
<dbReference type="EMBL" id="JAIWYP010000009">
    <property type="protein sequence ID" value="KAH3773388.1"/>
    <property type="molecule type" value="Genomic_DNA"/>
</dbReference>
<reference evidence="1" key="2">
    <citation type="submission" date="2020-11" db="EMBL/GenBank/DDBJ databases">
        <authorList>
            <person name="McCartney M.A."/>
            <person name="Auch B."/>
            <person name="Kono T."/>
            <person name="Mallez S."/>
            <person name="Becker A."/>
            <person name="Gohl D.M."/>
            <person name="Silverstein K.A.T."/>
            <person name="Koren S."/>
            <person name="Bechman K.B."/>
            <person name="Herman A."/>
            <person name="Abrahante J.E."/>
            <person name="Garbe J."/>
        </authorList>
    </citation>
    <scope>NUCLEOTIDE SEQUENCE</scope>
    <source>
        <strain evidence="1">Duluth1</strain>
        <tissue evidence="1">Whole animal</tissue>
    </source>
</reference>